<accession>A0AAW3MZ60</accession>
<dbReference type="AlphaFoldDB" id="A0AAW3MZ60"/>
<sequence length="150" mass="16676">MVIQQSAALLQLIAFINEIRNDSDVMNFIKVVKDVEEVQRGELVPALPMLQLLGQVLTPGNKAYHPAFPADCAKLDIEKLESVTRRAEALSTREAVMTNMHGALMVNPVALAMLAHEGISVLIKHHCEEYGDEPDTYIPSVYYVTKNFVL</sequence>
<dbReference type="RefSeq" id="WP_059925403.1">
    <property type="nucleotide sequence ID" value="NZ_LPBG01000047.1"/>
</dbReference>
<organism evidence="1 2">
    <name type="scientific">Burkholderia ubonensis</name>
    <dbReference type="NCBI Taxonomy" id="101571"/>
    <lineage>
        <taxon>Bacteria</taxon>
        <taxon>Pseudomonadati</taxon>
        <taxon>Pseudomonadota</taxon>
        <taxon>Betaproteobacteria</taxon>
        <taxon>Burkholderiales</taxon>
        <taxon>Burkholderiaceae</taxon>
        <taxon>Burkholderia</taxon>
        <taxon>Burkholderia cepacia complex</taxon>
    </lineage>
</organism>
<reference evidence="1 2" key="1">
    <citation type="submission" date="2015-11" db="EMBL/GenBank/DDBJ databases">
        <title>Expanding the genomic diversity of Burkholderia species for the development of highly accurate diagnostics.</title>
        <authorList>
            <person name="Sahl J."/>
            <person name="Keim P."/>
            <person name="Wagner D."/>
        </authorList>
    </citation>
    <scope>NUCLEOTIDE SEQUENCE [LARGE SCALE GENOMIC DNA]</scope>
    <source>
        <strain evidence="1 2">MSMB1808WGS</strain>
    </source>
</reference>
<name>A0AAW3MZ60_9BURK</name>
<evidence type="ECO:0000313" key="1">
    <source>
        <dbReference type="EMBL" id="KVP98252.1"/>
    </source>
</evidence>
<comment type="caution">
    <text evidence="1">The sequence shown here is derived from an EMBL/GenBank/DDBJ whole genome shotgun (WGS) entry which is preliminary data.</text>
</comment>
<dbReference type="Proteomes" id="UP000056453">
    <property type="component" value="Unassembled WGS sequence"/>
</dbReference>
<protein>
    <submittedName>
        <fullName evidence="1">Uncharacterized protein</fullName>
    </submittedName>
</protein>
<proteinExistence type="predicted"/>
<evidence type="ECO:0000313" key="2">
    <source>
        <dbReference type="Proteomes" id="UP000056453"/>
    </source>
</evidence>
<dbReference type="EMBL" id="LPBJ01000047">
    <property type="protein sequence ID" value="KVP98252.1"/>
    <property type="molecule type" value="Genomic_DNA"/>
</dbReference>
<keyword evidence="2" id="KW-1185">Reference proteome</keyword>
<gene>
    <name evidence="1" type="ORF">WJ96_06935</name>
</gene>